<dbReference type="PROSITE" id="PS50968">
    <property type="entry name" value="BIOTINYL_LIPOYL"/>
    <property type="match status" value="1"/>
</dbReference>
<evidence type="ECO:0000256" key="1">
    <source>
        <dbReference type="ARBA" id="ARBA00009249"/>
    </source>
</evidence>
<dbReference type="PANTHER" id="PTHR11715:SF3">
    <property type="entry name" value="GLYCINE CLEAVAGE SYSTEM H PROTEIN-RELATED"/>
    <property type="match status" value="1"/>
</dbReference>
<evidence type="ECO:0000313" key="5">
    <source>
        <dbReference type="EMBL" id="RSN68846.1"/>
    </source>
</evidence>
<gene>
    <name evidence="3" type="primary">gcvH</name>
    <name evidence="5" type="ORF">D9Q81_04975</name>
</gene>
<evidence type="ECO:0000259" key="4">
    <source>
        <dbReference type="PROSITE" id="PS50968"/>
    </source>
</evidence>
<proteinExistence type="inferred from homology"/>
<dbReference type="HAMAP" id="MF_00272">
    <property type="entry name" value="GcvH"/>
    <property type="match status" value="1"/>
</dbReference>
<feature type="modified residue" description="N6-lipoyllysine" evidence="3">
    <location>
        <position position="63"/>
    </location>
</feature>
<comment type="function">
    <text evidence="3">The glycine cleavage system catalyzes the degradation of glycine. The H protein shuttles the methylamine group of glycine from the P protein to the T protein.</text>
</comment>
<keyword evidence="2 3" id="KW-0450">Lipoyl</keyword>
<feature type="domain" description="Lipoyl-binding" evidence="4">
    <location>
        <begin position="22"/>
        <end position="114"/>
    </location>
</feature>
<protein>
    <recommendedName>
        <fullName evidence="3">Probable glycine cleavage system H protein</fullName>
    </recommendedName>
</protein>
<dbReference type="InterPro" id="IPR003016">
    <property type="entry name" value="2-oxoA_DH_lipoyl-BS"/>
</dbReference>
<dbReference type="PROSITE" id="PS00189">
    <property type="entry name" value="LIPOYL"/>
    <property type="match status" value="1"/>
</dbReference>
<reference evidence="5 6" key="1">
    <citation type="submission" date="2018-10" db="EMBL/GenBank/DDBJ databases">
        <title>Co-occurring genomic capacity for anaerobic methane metabolism and dissimilatory sulfite reduction discovered in the Korarchaeota.</title>
        <authorList>
            <person name="Mckay L.J."/>
            <person name="Dlakic M."/>
            <person name="Fields M.W."/>
            <person name="Delmont T.O."/>
            <person name="Eren A.M."/>
            <person name="Jay Z.J."/>
            <person name="Klingelsmith K.B."/>
            <person name="Rusch D.B."/>
            <person name="Inskeep W.P."/>
        </authorList>
    </citation>
    <scope>NUCLEOTIDE SEQUENCE [LARGE SCALE GENOMIC DNA]</scope>
    <source>
        <strain evidence="5 6">WS</strain>
    </source>
</reference>
<dbReference type="GO" id="GO:0009249">
    <property type="term" value="P:protein lipoylation"/>
    <property type="evidence" value="ECO:0007669"/>
    <property type="project" value="TreeGrafter"/>
</dbReference>
<comment type="caution">
    <text evidence="5">The sequence shown here is derived from an EMBL/GenBank/DDBJ whole genome shotgun (WGS) entry which is preliminary data.</text>
</comment>
<dbReference type="Proteomes" id="UP000278149">
    <property type="component" value="Unassembled WGS sequence"/>
</dbReference>
<dbReference type="SUPFAM" id="SSF51230">
    <property type="entry name" value="Single hybrid motif"/>
    <property type="match status" value="1"/>
</dbReference>
<dbReference type="SMR" id="A0A429G4X4"/>
<evidence type="ECO:0000313" key="6">
    <source>
        <dbReference type="Proteomes" id="UP000278149"/>
    </source>
</evidence>
<dbReference type="PANTHER" id="PTHR11715">
    <property type="entry name" value="GLYCINE CLEAVAGE SYSTEM H PROTEIN"/>
    <property type="match status" value="1"/>
</dbReference>
<dbReference type="InterPro" id="IPR011053">
    <property type="entry name" value="Single_hybrid_motif"/>
</dbReference>
<name>A0A429G4X4_9CREN</name>
<sequence>MEVPGDRFYTKTHEWVKISENRAIIGITSYAIEQLGDITFLEVKPKGTLIKKGEVLGVVESSKTTEKIYAPVSGEIVEINRDCGVVEEGSSEVPIGLEKIVEDPYEEGWIVVLEVKGDLSSELRDLMSSEDYLKHLKEGH</sequence>
<evidence type="ECO:0000256" key="3">
    <source>
        <dbReference type="HAMAP-Rule" id="MF_00272"/>
    </source>
</evidence>
<dbReference type="Gene3D" id="2.40.50.100">
    <property type="match status" value="1"/>
</dbReference>
<accession>A0A429G4X4</accession>
<comment type="similarity">
    <text evidence="1 3">Belongs to the GcvH family.</text>
</comment>
<dbReference type="InterPro" id="IPR002930">
    <property type="entry name" value="GCV_H"/>
</dbReference>
<dbReference type="GO" id="GO:0005737">
    <property type="term" value="C:cytoplasm"/>
    <property type="evidence" value="ECO:0007669"/>
    <property type="project" value="TreeGrafter"/>
</dbReference>
<dbReference type="CDD" id="cd06848">
    <property type="entry name" value="GCS_H"/>
    <property type="match status" value="1"/>
</dbReference>
<dbReference type="OMA" id="KEHEWIR"/>
<dbReference type="RefSeq" id="WP_012310071.1">
    <property type="nucleotide sequence ID" value="NZ_RCOR01000024.1"/>
</dbReference>
<comment type="subunit">
    <text evidence="3">The glycine cleavage system is composed of four proteins: P, T, L and H.</text>
</comment>
<dbReference type="NCBIfam" id="NF002270">
    <property type="entry name" value="PRK01202.1"/>
    <property type="match status" value="1"/>
</dbReference>
<dbReference type="GeneID" id="6094705"/>
<dbReference type="GO" id="GO:0005960">
    <property type="term" value="C:glycine cleavage complex"/>
    <property type="evidence" value="ECO:0007669"/>
    <property type="project" value="InterPro"/>
</dbReference>
<evidence type="ECO:0000256" key="2">
    <source>
        <dbReference type="ARBA" id="ARBA00022823"/>
    </source>
</evidence>
<dbReference type="AlphaFoldDB" id="A0A429G4X4"/>
<organism evidence="5 6">
    <name type="scientific">Candidatus Korarchaeum cryptofilum</name>
    <dbReference type="NCBI Taxonomy" id="498846"/>
    <lineage>
        <taxon>Archaea</taxon>
        <taxon>Thermoproteota</taxon>
        <taxon>Candidatus Korarchaeia</taxon>
        <taxon>Candidatus Korarchaeales</taxon>
        <taxon>Candidatus Korarchaeaceae</taxon>
        <taxon>Candidatus Korarchaeum</taxon>
    </lineage>
</organism>
<comment type="cofactor">
    <cofactor evidence="3">
        <name>(R)-lipoate</name>
        <dbReference type="ChEBI" id="CHEBI:83088"/>
    </cofactor>
    <text evidence="3">Binds 1 lipoyl cofactor covalently.</text>
</comment>
<dbReference type="GO" id="GO:0019464">
    <property type="term" value="P:glycine decarboxylation via glycine cleavage system"/>
    <property type="evidence" value="ECO:0007669"/>
    <property type="project" value="UniProtKB-UniRule"/>
</dbReference>
<dbReference type="EMBL" id="RCOR01000024">
    <property type="protein sequence ID" value="RSN68846.1"/>
    <property type="molecule type" value="Genomic_DNA"/>
</dbReference>
<dbReference type="InterPro" id="IPR000089">
    <property type="entry name" value="Biotin_lipoyl"/>
</dbReference>
<dbReference type="InterPro" id="IPR033753">
    <property type="entry name" value="GCV_H/Fam206"/>
</dbReference>
<dbReference type="Pfam" id="PF01597">
    <property type="entry name" value="GCV_H"/>
    <property type="match status" value="1"/>
</dbReference>